<organism evidence="8 9">
    <name type="scientific">Nocardia aurantiaca</name>
    <dbReference type="NCBI Taxonomy" id="2675850"/>
    <lineage>
        <taxon>Bacteria</taxon>
        <taxon>Bacillati</taxon>
        <taxon>Actinomycetota</taxon>
        <taxon>Actinomycetes</taxon>
        <taxon>Mycobacteriales</taxon>
        <taxon>Nocardiaceae</taxon>
        <taxon>Nocardia</taxon>
    </lineage>
</organism>
<dbReference type="RefSeq" id="WP_154787982.1">
    <property type="nucleotide sequence ID" value="NZ_WMBB01000005.1"/>
</dbReference>
<comment type="similarity">
    <text evidence="2">Belongs to the DoxX family.</text>
</comment>
<feature type="transmembrane region" description="Helical" evidence="7">
    <location>
        <begin position="20"/>
        <end position="39"/>
    </location>
</feature>
<name>A0A6I3KYM7_9NOCA</name>
<evidence type="ECO:0000256" key="3">
    <source>
        <dbReference type="ARBA" id="ARBA00022475"/>
    </source>
</evidence>
<evidence type="ECO:0000256" key="6">
    <source>
        <dbReference type="ARBA" id="ARBA00023136"/>
    </source>
</evidence>
<keyword evidence="4 7" id="KW-0812">Transmembrane</keyword>
<keyword evidence="5 7" id="KW-1133">Transmembrane helix</keyword>
<dbReference type="InterPro" id="IPR032808">
    <property type="entry name" value="DoxX"/>
</dbReference>
<evidence type="ECO:0000256" key="7">
    <source>
        <dbReference type="SAM" id="Phobius"/>
    </source>
</evidence>
<feature type="transmembrane region" description="Helical" evidence="7">
    <location>
        <begin position="122"/>
        <end position="142"/>
    </location>
</feature>
<sequence>MATNVTGKHISGPRENTDSVAVDVGLLVLRVFFGGLMFVHGSQKLFGWFNGAGWRQTTAGFEKLGYHPGRLFGTLAGLCEFTGGTLLFLGLLTPLGAAVAIGTMINAMNATWHHGLMGYESALLFAVAALTIAIAGPGRFSLDHNRPWARRGPVWGAASLGLAIVAAVITLAFKWR</sequence>
<protein>
    <submittedName>
        <fullName evidence="8">DoxX family membrane protein</fullName>
    </submittedName>
</protein>
<dbReference type="AlphaFoldDB" id="A0A6I3KYM7"/>
<comment type="caution">
    <text evidence="8">The sequence shown here is derived from an EMBL/GenBank/DDBJ whole genome shotgun (WGS) entry which is preliminary data.</text>
</comment>
<feature type="transmembrane region" description="Helical" evidence="7">
    <location>
        <begin position="154"/>
        <end position="173"/>
    </location>
</feature>
<dbReference type="PANTHER" id="PTHR33452">
    <property type="entry name" value="OXIDOREDUCTASE CATD-RELATED"/>
    <property type="match status" value="1"/>
</dbReference>
<keyword evidence="9" id="KW-1185">Reference proteome</keyword>
<reference evidence="8 9" key="1">
    <citation type="submission" date="2019-11" db="EMBL/GenBank/DDBJ databases">
        <title>Nocardia sp. nov. CT2-14 isolated from soil.</title>
        <authorList>
            <person name="Kanchanasin P."/>
            <person name="Tanasupawat S."/>
            <person name="Yuki M."/>
            <person name="Kudo T."/>
        </authorList>
    </citation>
    <scope>NUCLEOTIDE SEQUENCE [LARGE SCALE GENOMIC DNA]</scope>
    <source>
        <strain evidence="8 9">CT2-14</strain>
    </source>
</reference>
<evidence type="ECO:0000256" key="5">
    <source>
        <dbReference type="ARBA" id="ARBA00022989"/>
    </source>
</evidence>
<evidence type="ECO:0000313" key="9">
    <source>
        <dbReference type="Proteomes" id="UP000432464"/>
    </source>
</evidence>
<dbReference type="PANTHER" id="PTHR33452:SF1">
    <property type="entry name" value="INNER MEMBRANE PROTEIN YPHA-RELATED"/>
    <property type="match status" value="1"/>
</dbReference>
<dbReference type="GO" id="GO:0005886">
    <property type="term" value="C:plasma membrane"/>
    <property type="evidence" value="ECO:0007669"/>
    <property type="project" value="UniProtKB-SubCell"/>
</dbReference>
<keyword evidence="6 7" id="KW-0472">Membrane</keyword>
<accession>A0A6I3KYM7</accession>
<feature type="transmembrane region" description="Helical" evidence="7">
    <location>
        <begin position="86"/>
        <end position="110"/>
    </location>
</feature>
<proteinExistence type="inferred from homology"/>
<evidence type="ECO:0000256" key="4">
    <source>
        <dbReference type="ARBA" id="ARBA00022692"/>
    </source>
</evidence>
<evidence type="ECO:0000256" key="2">
    <source>
        <dbReference type="ARBA" id="ARBA00006679"/>
    </source>
</evidence>
<dbReference type="Pfam" id="PF07681">
    <property type="entry name" value="DoxX"/>
    <property type="match status" value="1"/>
</dbReference>
<dbReference type="EMBL" id="WMBB01000005">
    <property type="protein sequence ID" value="MTE13525.1"/>
    <property type="molecule type" value="Genomic_DNA"/>
</dbReference>
<gene>
    <name evidence="8" type="ORF">GLP40_12160</name>
</gene>
<keyword evidence="3" id="KW-1003">Cell membrane</keyword>
<evidence type="ECO:0000313" key="8">
    <source>
        <dbReference type="EMBL" id="MTE13525.1"/>
    </source>
</evidence>
<evidence type="ECO:0000256" key="1">
    <source>
        <dbReference type="ARBA" id="ARBA00004651"/>
    </source>
</evidence>
<dbReference type="Proteomes" id="UP000432464">
    <property type="component" value="Unassembled WGS sequence"/>
</dbReference>
<comment type="subcellular location">
    <subcellularLocation>
        <location evidence="1">Cell membrane</location>
        <topology evidence="1">Multi-pass membrane protein</topology>
    </subcellularLocation>
</comment>
<dbReference type="InterPro" id="IPR051907">
    <property type="entry name" value="DoxX-like_oxidoreductase"/>
</dbReference>